<dbReference type="GO" id="GO:0019684">
    <property type="term" value="P:photosynthesis, light reaction"/>
    <property type="evidence" value="ECO:0007669"/>
    <property type="project" value="InterPro"/>
</dbReference>
<dbReference type="GO" id="GO:0030077">
    <property type="term" value="C:plasma membrane light-harvesting complex"/>
    <property type="evidence" value="ECO:0007669"/>
    <property type="project" value="InterPro"/>
</dbReference>
<dbReference type="SUPFAM" id="SSF50346">
    <property type="entry name" value="PRC-barrel domain"/>
    <property type="match status" value="1"/>
</dbReference>
<dbReference type="Gene3D" id="3.90.50.10">
    <property type="entry name" value="Photosynthetic Reaction Center, subunit H, domain 2"/>
    <property type="match status" value="1"/>
</dbReference>
<dbReference type="InterPro" id="IPR011033">
    <property type="entry name" value="PRC_barrel-like_sf"/>
</dbReference>
<organism evidence="1">
    <name type="scientific">uncultured Rubrobacteraceae bacterium</name>
    <dbReference type="NCBI Taxonomy" id="349277"/>
    <lineage>
        <taxon>Bacteria</taxon>
        <taxon>Bacillati</taxon>
        <taxon>Actinomycetota</taxon>
        <taxon>Rubrobacteria</taxon>
        <taxon>Rubrobacterales</taxon>
        <taxon>Rubrobacteraceae</taxon>
        <taxon>environmental samples</taxon>
    </lineage>
</organism>
<dbReference type="InterPro" id="IPR014747">
    <property type="entry name" value="Bac_photo_RC_H_C"/>
</dbReference>
<dbReference type="AlphaFoldDB" id="A0A6J4R4K5"/>
<dbReference type="EMBL" id="CADCVH010000051">
    <property type="protein sequence ID" value="CAA9455417.1"/>
    <property type="molecule type" value="Genomic_DNA"/>
</dbReference>
<gene>
    <name evidence="1" type="ORF">AVDCRST_MAG02-1536</name>
</gene>
<evidence type="ECO:0000313" key="1">
    <source>
        <dbReference type="EMBL" id="CAA9455417.1"/>
    </source>
</evidence>
<accession>A0A6J4R4K5</accession>
<sequence>MDSEDRRASNPFTQVEGYAVLDPSGAEVGRVHDTVYEAVSDVLKYVVVNGRAVPAEKVEVDVEAERATVPYDAATIGSAPEIEDPSGAYDAALREHYEGRGQA</sequence>
<name>A0A6J4R4K5_9ACTN</name>
<proteinExistence type="predicted"/>
<evidence type="ECO:0008006" key="2">
    <source>
        <dbReference type="Google" id="ProtNLM"/>
    </source>
</evidence>
<protein>
    <recommendedName>
        <fullName evidence="2">PRC-barrel domain-containing protein</fullName>
    </recommendedName>
</protein>
<reference evidence="1" key="1">
    <citation type="submission" date="2020-02" db="EMBL/GenBank/DDBJ databases">
        <authorList>
            <person name="Meier V. D."/>
        </authorList>
    </citation>
    <scope>NUCLEOTIDE SEQUENCE</scope>
    <source>
        <strain evidence="1">AVDCRST_MAG02</strain>
    </source>
</reference>